<feature type="binding site" evidence="12">
    <location>
        <position position="79"/>
    </location>
    <ligand>
        <name>Mg(2+)</name>
        <dbReference type="ChEBI" id="CHEBI:18420"/>
        <label>1</label>
    </ligand>
</feature>
<dbReference type="InterPro" id="IPR017290">
    <property type="entry name" value="RNase_H_bac"/>
</dbReference>
<comment type="cofactor">
    <cofactor evidence="1">
        <name>Mg(2+)</name>
        <dbReference type="ChEBI" id="CHEBI:18420"/>
    </cofactor>
</comment>
<dbReference type="SUPFAM" id="SSF55658">
    <property type="entry name" value="L9 N-domain-like"/>
    <property type="match status" value="1"/>
</dbReference>
<keyword evidence="14" id="KW-1185">Reference proteome</keyword>
<evidence type="ECO:0000256" key="9">
    <source>
        <dbReference type="ARBA" id="ARBA00022801"/>
    </source>
</evidence>
<dbReference type="GO" id="GO:0046872">
    <property type="term" value="F:metal ion binding"/>
    <property type="evidence" value="ECO:0007669"/>
    <property type="project" value="UniProtKB-KW"/>
</dbReference>
<keyword evidence="9 11" id="KW-0378">Hydrolase</keyword>
<evidence type="ECO:0000256" key="6">
    <source>
        <dbReference type="ARBA" id="ARBA00022722"/>
    </source>
</evidence>
<dbReference type="PIRSF" id="PIRSF037839">
    <property type="entry name" value="Ribonuclease_H"/>
    <property type="match status" value="1"/>
</dbReference>
<dbReference type="InterPro" id="IPR036397">
    <property type="entry name" value="RNaseH_sf"/>
</dbReference>
<dbReference type="Pfam" id="PF01693">
    <property type="entry name" value="Cauli_VI"/>
    <property type="match status" value="1"/>
</dbReference>
<feature type="binding site" evidence="12">
    <location>
        <position position="201"/>
    </location>
    <ligand>
        <name>Mg(2+)</name>
        <dbReference type="ChEBI" id="CHEBI:18420"/>
        <label>1</label>
    </ligand>
</feature>
<evidence type="ECO:0000256" key="10">
    <source>
        <dbReference type="ARBA" id="ARBA00022842"/>
    </source>
</evidence>
<dbReference type="Gene3D" id="3.30.420.10">
    <property type="entry name" value="Ribonuclease H-like superfamily/Ribonuclease H"/>
    <property type="match status" value="1"/>
</dbReference>
<organism evidence="13 14">
    <name type="scientific">Porphyromonas levii</name>
    <dbReference type="NCBI Taxonomy" id="28114"/>
    <lineage>
        <taxon>Bacteria</taxon>
        <taxon>Pseudomonadati</taxon>
        <taxon>Bacteroidota</taxon>
        <taxon>Bacteroidia</taxon>
        <taxon>Bacteroidales</taxon>
        <taxon>Porphyromonadaceae</taxon>
        <taxon>Porphyromonas</taxon>
    </lineage>
</organism>
<dbReference type="GeneID" id="66797257"/>
<comment type="function">
    <text evidence="2 11">Endonuclease that specifically degrades the RNA of RNA-DNA hybrids.</text>
</comment>
<dbReference type="SUPFAM" id="SSF53098">
    <property type="entry name" value="Ribonuclease H-like"/>
    <property type="match status" value="1"/>
</dbReference>
<protein>
    <recommendedName>
        <fullName evidence="5 11">Ribonuclease H</fullName>
        <ecNumber evidence="4 11">3.1.26.4</ecNumber>
    </recommendedName>
</protein>
<gene>
    <name evidence="13" type="ORF">E4P47_00985</name>
</gene>
<evidence type="ECO:0000313" key="14">
    <source>
        <dbReference type="Proteomes" id="UP000297225"/>
    </source>
</evidence>
<keyword evidence="6 11" id="KW-0540">Nuclease</keyword>
<dbReference type="InterPro" id="IPR012337">
    <property type="entry name" value="RNaseH-like_sf"/>
</dbReference>
<feature type="binding site" evidence="12">
    <location>
        <position position="140"/>
    </location>
    <ligand>
        <name>Mg(2+)</name>
        <dbReference type="ChEBI" id="CHEBI:18420"/>
        <label>2</label>
    </ligand>
</feature>
<dbReference type="Gene3D" id="3.40.970.10">
    <property type="entry name" value="Ribonuclease H1, N-terminal domain"/>
    <property type="match status" value="1"/>
</dbReference>
<evidence type="ECO:0000256" key="4">
    <source>
        <dbReference type="ARBA" id="ARBA00012180"/>
    </source>
</evidence>
<dbReference type="InterPro" id="IPR037056">
    <property type="entry name" value="RNase_H1_N_sf"/>
</dbReference>
<proteinExistence type="inferred from homology"/>
<dbReference type="PROSITE" id="PS50879">
    <property type="entry name" value="RNASE_H_1"/>
    <property type="match status" value="1"/>
</dbReference>
<evidence type="ECO:0000256" key="5">
    <source>
        <dbReference type="ARBA" id="ARBA00017721"/>
    </source>
</evidence>
<keyword evidence="11" id="KW-0963">Cytoplasm</keyword>
<comment type="catalytic activity">
    <reaction evidence="11">
        <text>Endonucleolytic cleavage to 5'-phosphomonoester.</text>
        <dbReference type="EC" id="3.1.26.4"/>
    </reaction>
</comment>
<comment type="caution">
    <text evidence="13">The sequence shown here is derived from an EMBL/GenBank/DDBJ whole genome shotgun (WGS) entry which is preliminary data.</text>
</comment>
<evidence type="ECO:0000256" key="3">
    <source>
        <dbReference type="ARBA" id="ARBA00005300"/>
    </source>
</evidence>
<comment type="cofactor">
    <cofactor evidence="12">
        <name>Mn(2+)</name>
        <dbReference type="ChEBI" id="CHEBI:29035"/>
    </cofactor>
    <cofactor evidence="12">
        <name>Mg(2+)</name>
        <dbReference type="ChEBI" id="CHEBI:18420"/>
    </cofactor>
    <text evidence="12">Binds 2 metal ions per subunit. Manganese or magnesium.</text>
</comment>
<evidence type="ECO:0000256" key="11">
    <source>
        <dbReference type="PIRNR" id="PIRNR037839"/>
    </source>
</evidence>
<evidence type="ECO:0000256" key="2">
    <source>
        <dbReference type="ARBA" id="ARBA00004065"/>
    </source>
</evidence>
<evidence type="ECO:0000256" key="8">
    <source>
        <dbReference type="ARBA" id="ARBA00022759"/>
    </source>
</evidence>
<keyword evidence="7 11" id="KW-0479">Metal-binding</keyword>
<dbReference type="GO" id="GO:0004523">
    <property type="term" value="F:RNA-DNA hybrid ribonuclease activity"/>
    <property type="evidence" value="ECO:0007669"/>
    <property type="project" value="UniProtKB-UniRule"/>
</dbReference>
<accession>A0A4Y8WS32</accession>
<sequence length="205" mass="23752">MAQKYYIVWEGHQPGIYDTWAECKAQVMHYSRPKYKSFKGITRAEAEELFEHPEAARGEGEPEIVSRSSTIDQSAIAVDASTTGNPGPMEYRGVWVETGDIVFSSKVYPVGTNNIGEFLAIVHAMAWMKQHNYYVPIYTDSMTAQSWVRKHHYKTTLPFEQQTLELYQVLQRAKQWLDENDLSVYSIRKWETKEWGEIPADYGRK</sequence>
<comment type="similarity">
    <text evidence="3 11">Belongs to the RNase H family.</text>
</comment>
<keyword evidence="12" id="KW-0464">Manganese</keyword>
<keyword evidence="8 11" id="KW-0255">Endonuclease</keyword>
<feature type="binding site" evidence="12">
    <location>
        <position position="117"/>
    </location>
    <ligand>
        <name>Mg(2+)</name>
        <dbReference type="ChEBI" id="CHEBI:18420"/>
        <label>2</label>
    </ligand>
</feature>
<dbReference type="Proteomes" id="UP000297225">
    <property type="component" value="Unassembled WGS sequence"/>
</dbReference>
<dbReference type="EMBL" id="SPNC01000007">
    <property type="protein sequence ID" value="TFH97100.1"/>
    <property type="molecule type" value="Genomic_DNA"/>
</dbReference>
<comment type="subcellular location">
    <subcellularLocation>
        <location evidence="11">Cytoplasm</location>
    </subcellularLocation>
</comment>
<evidence type="ECO:0000313" key="13">
    <source>
        <dbReference type="EMBL" id="TFH97100.1"/>
    </source>
</evidence>
<evidence type="ECO:0000256" key="12">
    <source>
        <dbReference type="PIRSR" id="PIRSR037839-1"/>
    </source>
</evidence>
<dbReference type="GO" id="GO:0005737">
    <property type="term" value="C:cytoplasm"/>
    <property type="evidence" value="ECO:0007669"/>
    <property type="project" value="UniProtKB-SubCell"/>
</dbReference>
<dbReference type="InterPro" id="IPR009027">
    <property type="entry name" value="Ribosomal_bL9/RNase_H1_N"/>
</dbReference>
<keyword evidence="10 11" id="KW-0460">Magnesium</keyword>
<reference evidence="13 14" key="1">
    <citation type="submission" date="2019-03" db="EMBL/GenBank/DDBJ databases">
        <title>Porphyromonas levii Isolated from the Uterus of Dairy Cows.</title>
        <authorList>
            <person name="Francis A.M."/>
        </authorList>
    </citation>
    <scope>NUCLEOTIDE SEQUENCE [LARGE SCALE GENOMIC DNA]</scope>
    <source>
        <strain evidence="13 14">AF5678</strain>
    </source>
</reference>
<dbReference type="GO" id="GO:0003676">
    <property type="term" value="F:nucleic acid binding"/>
    <property type="evidence" value="ECO:0007669"/>
    <property type="project" value="UniProtKB-UniRule"/>
</dbReference>
<dbReference type="Pfam" id="PF00075">
    <property type="entry name" value="RNase_H"/>
    <property type="match status" value="1"/>
</dbReference>
<dbReference type="InterPro" id="IPR002156">
    <property type="entry name" value="RNaseH_domain"/>
</dbReference>
<evidence type="ECO:0000256" key="7">
    <source>
        <dbReference type="ARBA" id="ARBA00022723"/>
    </source>
</evidence>
<dbReference type="AlphaFoldDB" id="A0A4Y8WS32"/>
<dbReference type="FunFam" id="3.40.970.10:FF:000002">
    <property type="entry name" value="Ribonuclease H"/>
    <property type="match status" value="1"/>
</dbReference>
<evidence type="ECO:0000256" key="1">
    <source>
        <dbReference type="ARBA" id="ARBA00001946"/>
    </source>
</evidence>
<name>A0A4Y8WS32_9PORP</name>
<dbReference type="RefSeq" id="WP_018358248.1">
    <property type="nucleotide sequence ID" value="NZ_CP197400.1"/>
</dbReference>
<dbReference type="InterPro" id="IPR011320">
    <property type="entry name" value="RNase_H1_N"/>
</dbReference>
<dbReference type="EC" id="3.1.26.4" evidence="4 11"/>
<dbReference type="STRING" id="1122973.GCA_000379925_00998"/>
<dbReference type="OrthoDB" id="9811552at2"/>